<dbReference type="Proteomes" id="UP000019131">
    <property type="component" value="Unassembled WGS sequence"/>
</dbReference>
<evidence type="ECO:0000313" key="3">
    <source>
        <dbReference type="Proteomes" id="UP000019131"/>
    </source>
</evidence>
<dbReference type="SUPFAM" id="SSF52021">
    <property type="entry name" value="Carbamoyl phosphate synthetase, small subunit N-terminal domain"/>
    <property type="match status" value="1"/>
</dbReference>
<gene>
    <name evidence="2" type="ORF">JCM10512_4446</name>
</gene>
<dbReference type="InterPro" id="IPR036480">
    <property type="entry name" value="CarbP_synth_ssu_N_sf"/>
</dbReference>
<feature type="domain" description="Carbamoyl-phosphate synthase small subunit N-terminal" evidence="1">
    <location>
        <begin position="2"/>
        <end position="50"/>
    </location>
</feature>
<dbReference type="AlphaFoldDB" id="W4UZS3"/>
<evidence type="ECO:0000259" key="1">
    <source>
        <dbReference type="SMART" id="SM01097"/>
    </source>
</evidence>
<sequence>MRNVTLILDDGSRFSGKSFGYEKPVVGEVVFNTAMTGYPESLTDLRMPAS</sequence>
<dbReference type="Pfam" id="PF00988">
    <property type="entry name" value="CPSase_sm_chain"/>
    <property type="match status" value="1"/>
</dbReference>
<proteinExistence type="predicted"/>
<name>W4UZS3_9BACE</name>
<reference evidence="2 3" key="1">
    <citation type="journal article" date="2014" name="Genome Announc.">
        <title>Draft Genome Sequence of Bacteroides reticulotermitis Strain JCM 10512T, Isolated from the Gut of a Termite.</title>
        <authorList>
            <person name="Yuki M."/>
            <person name="Oshima K."/>
            <person name="Suda W."/>
            <person name="Sakamoto M."/>
            <person name="Iida T."/>
            <person name="Hattori M."/>
            <person name="Ohkuma M."/>
        </authorList>
    </citation>
    <scope>NUCLEOTIDE SEQUENCE [LARGE SCALE GENOMIC DNA]</scope>
    <source>
        <strain evidence="2 3">JCM 10512</strain>
    </source>
</reference>
<dbReference type="InterPro" id="IPR002474">
    <property type="entry name" value="CarbamoylP_synth_ssu_N"/>
</dbReference>
<evidence type="ECO:0000313" key="2">
    <source>
        <dbReference type="EMBL" id="GAE85974.1"/>
    </source>
</evidence>
<dbReference type="Gene3D" id="3.50.30.20">
    <property type="entry name" value="Carbamoyl-phosphate synthase small subunit, N-terminal domain"/>
    <property type="match status" value="1"/>
</dbReference>
<protein>
    <submittedName>
        <fullName evidence="2">Carbamoyl-phosphate synthase</fullName>
    </submittedName>
</protein>
<dbReference type="EMBL" id="BAIV01000034">
    <property type="protein sequence ID" value="GAE85974.1"/>
    <property type="molecule type" value="Genomic_DNA"/>
</dbReference>
<accession>W4UZS3</accession>
<organism evidence="2 3">
    <name type="scientific">Bacteroides reticulotermitis JCM 10512</name>
    <dbReference type="NCBI Taxonomy" id="1445607"/>
    <lineage>
        <taxon>Bacteria</taxon>
        <taxon>Pseudomonadati</taxon>
        <taxon>Bacteroidota</taxon>
        <taxon>Bacteroidia</taxon>
        <taxon>Bacteroidales</taxon>
        <taxon>Bacteroidaceae</taxon>
        <taxon>Bacteroides</taxon>
    </lineage>
</organism>
<comment type="caution">
    <text evidence="2">The sequence shown here is derived from an EMBL/GenBank/DDBJ whole genome shotgun (WGS) entry which is preliminary data.</text>
</comment>
<dbReference type="STRING" id="1445607.JCM10512_4446"/>
<dbReference type="SMART" id="SM01097">
    <property type="entry name" value="CPSase_sm_chain"/>
    <property type="match status" value="1"/>
</dbReference>
<keyword evidence="3" id="KW-1185">Reference proteome</keyword>